<reference evidence="2 3" key="1">
    <citation type="submission" date="2021-07" db="EMBL/GenBank/DDBJ databases">
        <title>Sphingomonas sp.</title>
        <authorList>
            <person name="Feng G."/>
            <person name="Li J."/>
            <person name="Pan M."/>
        </authorList>
    </citation>
    <scope>NUCLEOTIDE SEQUENCE [LARGE SCALE GENOMIC DNA]</scope>
    <source>
        <strain evidence="2 3">RRHST34</strain>
    </source>
</reference>
<accession>A0ABS7BPH9</accession>
<dbReference type="InterPro" id="IPR029063">
    <property type="entry name" value="SAM-dependent_MTases_sf"/>
</dbReference>
<evidence type="ECO:0000313" key="2">
    <source>
        <dbReference type="EMBL" id="MBW6531519.1"/>
    </source>
</evidence>
<dbReference type="Proteomes" id="UP000759103">
    <property type="component" value="Unassembled WGS sequence"/>
</dbReference>
<dbReference type="GO" id="GO:0032259">
    <property type="term" value="P:methylation"/>
    <property type="evidence" value="ECO:0007669"/>
    <property type="project" value="UniProtKB-KW"/>
</dbReference>
<evidence type="ECO:0000259" key="1">
    <source>
        <dbReference type="Pfam" id="PF13649"/>
    </source>
</evidence>
<protein>
    <submittedName>
        <fullName evidence="2">Class I SAM-dependent methyltransferase</fullName>
    </submittedName>
</protein>
<evidence type="ECO:0000313" key="3">
    <source>
        <dbReference type="Proteomes" id="UP000759103"/>
    </source>
</evidence>
<keyword evidence="2" id="KW-0489">Methyltransferase</keyword>
<keyword evidence="3" id="KW-1185">Reference proteome</keyword>
<dbReference type="InterPro" id="IPR041698">
    <property type="entry name" value="Methyltransf_25"/>
</dbReference>
<sequence length="234" mass="25201">MGRLARFGQAARRLGAIVADEGPLEAARRLLRRARPDRGLGDYLAAKAARDAAYDSAHDSDTGGVQRLYTLAIDSPNARYGIDHVASEPDVFAAAMALVDGDLSRFHFLDLGSGKGRALLLACDYPFRAVTGVEFAAELHATATRNLARRGDPRATALLGDATAVALPDGDLLVYLFNPFEEAIIRAVARRLAALPPERDVRLLYVTPRHRDALAAEGWRVAAGAGEAVLFRRD</sequence>
<dbReference type="RefSeq" id="WP_219748886.1">
    <property type="nucleotide sequence ID" value="NZ_JAHXZN010000003.1"/>
</dbReference>
<name>A0ABS7BPH9_9SPHN</name>
<comment type="caution">
    <text evidence="2">The sequence shown here is derived from an EMBL/GenBank/DDBJ whole genome shotgun (WGS) entry which is preliminary data.</text>
</comment>
<feature type="domain" description="Methyltransferase" evidence="1">
    <location>
        <begin position="109"/>
        <end position="176"/>
    </location>
</feature>
<keyword evidence="2" id="KW-0808">Transferase</keyword>
<dbReference type="Pfam" id="PF13649">
    <property type="entry name" value="Methyltransf_25"/>
    <property type="match status" value="1"/>
</dbReference>
<dbReference type="EMBL" id="JAHXZN010000003">
    <property type="protein sequence ID" value="MBW6531519.1"/>
    <property type="molecule type" value="Genomic_DNA"/>
</dbReference>
<proteinExistence type="predicted"/>
<gene>
    <name evidence="2" type="ORF">KZ820_12310</name>
</gene>
<dbReference type="GO" id="GO:0008168">
    <property type="term" value="F:methyltransferase activity"/>
    <property type="evidence" value="ECO:0007669"/>
    <property type="project" value="UniProtKB-KW"/>
</dbReference>
<dbReference type="Gene3D" id="3.40.50.150">
    <property type="entry name" value="Vaccinia Virus protein VP39"/>
    <property type="match status" value="1"/>
</dbReference>
<dbReference type="CDD" id="cd02440">
    <property type="entry name" value="AdoMet_MTases"/>
    <property type="match status" value="1"/>
</dbReference>
<dbReference type="SUPFAM" id="SSF53335">
    <property type="entry name" value="S-adenosyl-L-methionine-dependent methyltransferases"/>
    <property type="match status" value="1"/>
</dbReference>
<organism evidence="2 3">
    <name type="scientific">Sphingomonas citri</name>
    <dbReference type="NCBI Taxonomy" id="2862499"/>
    <lineage>
        <taxon>Bacteria</taxon>
        <taxon>Pseudomonadati</taxon>
        <taxon>Pseudomonadota</taxon>
        <taxon>Alphaproteobacteria</taxon>
        <taxon>Sphingomonadales</taxon>
        <taxon>Sphingomonadaceae</taxon>
        <taxon>Sphingomonas</taxon>
    </lineage>
</organism>